<comment type="caution">
    <text evidence="5">The sequence shown here is derived from an EMBL/GenBank/DDBJ whole genome shotgun (WGS) entry which is preliminary data.</text>
</comment>
<protein>
    <submittedName>
        <fullName evidence="5">TetR/AcrR family transcriptional regulator</fullName>
    </submittedName>
</protein>
<dbReference type="PANTHER" id="PTHR43479:SF7">
    <property type="entry name" value="TETR-FAMILY TRANSCRIPTIONAL REGULATOR"/>
    <property type="match status" value="1"/>
</dbReference>
<organism evidence="5 6">
    <name type="scientific">Candidatus Lachnoclostridium pullistercoris</name>
    <dbReference type="NCBI Taxonomy" id="2838632"/>
    <lineage>
        <taxon>Bacteria</taxon>
        <taxon>Bacillati</taxon>
        <taxon>Bacillota</taxon>
        <taxon>Clostridia</taxon>
        <taxon>Lachnospirales</taxon>
        <taxon>Lachnospiraceae</taxon>
    </lineage>
</organism>
<name>A0A9D2T618_9FIRM</name>
<feature type="region of interest" description="Disordered" evidence="3">
    <location>
        <begin position="170"/>
        <end position="191"/>
    </location>
</feature>
<evidence type="ECO:0000256" key="2">
    <source>
        <dbReference type="PROSITE-ProRule" id="PRU00335"/>
    </source>
</evidence>
<dbReference type="GO" id="GO:0003677">
    <property type="term" value="F:DNA binding"/>
    <property type="evidence" value="ECO:0007669"/>
    <property type="project" value="UniProtKB-UniRule"/>
</dbReference>
<evidence type="ECO:0000313" key="5">
    <source>
        <dbReference type="EMBL" id="HJC46949.1"/>
    </source>
</evidence>
<dbReference type="SUPFAM" id="SSF46689">
    <property type="entry name" value="Homeodomain-like"/>
    <property type="match status" value="1"/>
</dbReference>
<feature type="domain" description="HTH tetR-type" evidence="4">
    <location>
        <begin position="6"/>
        <end position="66"/>
    </location>
</feature>
<dbReference type="InterPro" id="IPR050624">
    <property type="entry name" value="HTH-type_Tx_Regulator"/>
</dbReference>
<gene>
    <name evidence="5" type="ORF">IAA04_02725</name>
</gene>
<evidence type="ECO:0000259" key="4">
    <source>
        <dbReference type="PROSITE" id="PS50977"/>
    </source>
</evidence>
<accession>A0A9D2T618</accession>
<dbReference type="PROSITE" id="PS50977">
    <property type="entry name" value="HTH_TETR_2"/>
    <property type="match status" value="1"/>
</dbReference>
<keyword evidence="1 2" id="KW-0238">DNA-binding</keyword>
<dbReference type="Proteomes" id="UP000823883">
    <property type="component" value="Unassembled WGS sequence"/>
</dbReference>
<reference evidence="5" key="1">
    <citation type="journal article" date="2021" name="PeerJ">
        <title>Extensive microbial diversity within the chicken gut microbiome revealed by metagenomics and culture.</title>
        <authorList>
            <person name="Gilroy R."/>
            <person name="Ravi A."/>
            <person name="Getino M."/>
            <person name="Pursley I."/>
            <person name="Horton D.L."/>
            <person name="Alikhan N.F."/>
            <person name="Baker D."/>
            <person name="Gharbi K."/>
            <person name="Hall N."/>
            <person name="Watson M."/>
            <person name="Adriaenssens E.M."/>
            <person name="Foster-Nyarko E."/>
            <person name="Jarju S."/>
            <person name="Secka A."/>
            <person name="Antonio M."/>
            <person name="Oren A."/>
            <person name="Chaudhuri R.R."/>
            <person name="La Ragione R."/>
            <person name="Hildebrand F."/>
            <person name="Pallen M.J."/>
        </authorList>
    </citation>
    <scope>NUCLEOTIDE SEQUENCE</scope>
    <source>
        <strain evidence="5">CHK183-5548</strain>
    </source>
</reference>
<reference evidence="5" key="2">
    <citation type="submission" date="2021-04" db="EMBL/GenBank/DDBJ databases">
        <authorList>
            <person name="Gilroy R."/>
        </authorList>
    </citation>
    <scope>NUCLEOTIDE SEQUENCE</scope>
    <source>
        <strain evidence="5">CHK183-5548</strain>
    </source>
</reference>
<sequence>MDIRIEKTKRSIVNAFLELRAGKPLEKIRVKELCEKAQINKSTFYAHYRDIFDLAEQLEDEVVRDYLDIPHPDYVITDVAGFVREMFQARMSYEPLINILFSGSRSGIFVEKIAAGIREMVLEKYPDRREDPVFLTVLAYRIYGGYYAFQENRKYGEDMVIGVIGKMAESQSGQKASEEWARMREEREQGR</sequence>
<dbReference type="PANTHER" id="PTHR43479">
    <property type="entry name" value="ACREF/ENVCD OPERON REPRESSOR-RELATED"/>
    <property type="match status" value="1"/>
</dbReference>
<dbReference type="AlphaFoldDB" id="A0A9D2T618"/>
<dbReference type="Gene3D" id="1.10.357.10">
    <property type="entry name" value="Tetracycline Repressor, domain 2"/>
    <property type="match status" value="1"/>
</dbReference>
<evidence type="ECO:0000256" key="1">
    <source>
        <dbReference type="ARBA" id="ARBA00023125"/>
    </source>
</evidence>
<dbReference type="InterPro" id="IPR009057">
    <property type="entry name" value="Homeodomain-like_sf"/>
</dbReference>
<dbReference type="EMBL" id="DWWL01000013">
    <property type="protein sequence ID" value="HJC46949.1"/>
    <property type="molecule type" value="Genomic_DNA"/>
</dbReference>
<evidence type="ECO:0000256" key="3">
    <source>
        <dbReference type="SAM" id="MobiDB-lite"/>
    </source>
</evidence>
<dbReference type="InterPro" id="IPR001647">
    <property type="entry name" value="HTH_TetR"/>
</dbReference>
<evidence type="ECO:0000313" key="6">
    <source>
        <dbReference type="Proteomes" id="UP000823883"/>
    </source>
</evidence>
<proteinExistence type="predicted"/>
<feature type="DNA-binding region" description="H-T-H motif" evidence="2">
    <location>
        <begin position="29"/>
        <end position="48"/>
    </location>
</feature>
<feature type="compositionally biased region" description="Basic and acidic residues" evidence="3">
    <location>
        <begin position="176"/>
        <end position="191"/>
    </location>
</feature>